<dbReference type="PANTHER" id="PTHR16148:SF14">
    <property type="entry name" value="MYND-TYPE DOMAIN-CONTAINING PROTEIN"/>
    <property type="match status" value="1"/>
</dbReference>
<organism evidence="3 4">
    <name type="scientific">Angomonas deanei</name>
    <dbReference type="NCBI Taxonomy" id="59799"/>
    <lineage>
        <taxon>Eukaryota</taxon>
        <taxon>Discoba</taxon>
        <taxon>Euglenozoa</taxon>
        <taxon>Kinetoplastea</taxon>
        <taxon>Metakinetoplastina</taxon>
        <taxon>Trypanosomatida</taxon>
        <taxon>Trypanosomatidae</taxon>
        <taxon>Strigomonadinae</taxon>
        <taxon>Angomonas</taxon>
    </lineage>
</organism>
<dbReference type="GO" id="GO:0005730">
    <property type="term" value="C:nucleolus"/>
    <property type="evidence" value="ECO:0007669"/>
    <property type="project" value="TreeGrafter"/>
</dbReference>
<evidence type="ECO:0000313" key="3">
    <source>
        <dbReference type="EMBL" id="CAD2221874.1"/>
    </source>
</evidence>
<accession>A0A7G2CSB8</accession>
<evidence type="ECO:0000256" key="1">
    <source>
        <dbReference type="SAM" id="Coils"/>
    </source>
</evidence>
<dbReference type="AlphaFoldDB" id="A0A7G2CSB8"/>
<dbReference type="EMBL" id="LR877167">
    <property type="protein sequence ID" value="CAD2221874.1"/>
    <property type="molecule type" value="Genomic_DNA"/>
</dbReference>
<feature type="coiled-coil region" evidence="1">
    <location>
        <begin position="577"/>
        <end position="611"/>
    </location>
</feature>
<evidence type="ECO:0000313" key="4">
    <source>
        <dbReference type="Proteomes" id="UP000515908"/>
    </source>
</evidence>
<dbReference type="Proteomes" id="UP000515908">
    <property type="component" value="Chromosome 23"/>
</dbReference>
<feature type="compositionally biased region" description="Low complexity" evidence="2">
    <location>
        <begin position="114"/>
        <end position="123"/>
    </location>
</feature>
<dbReference type="PANTHER" id="PTHR16148">
    <property type="entry name" value="NF-KAPPA-B-REPRESSING FACTOR-RELATED"/>
    <property type="match status" value="1"/>
</dbReference>
<feature type="region of interest" description="Disordered" evidence="2">
    <location>
        <begin position="111"/>
        <end position="150"/>
    </location>
</feature>
<name>A0A7G2CSB8_9TRYP</name>
<evidence type="ECO:0000256" key="2">
    <source>
        <dbReference type="SAM" id="MobiDB-lite"/>
    </source>
</evidence>
<sequence>MKRKVLSQAQHDARTALTGMNILNQKQQNESGSSISSIEIQKSVSDRLHFYDQKFHGDEENKNKTRTKMFRMPSMGSPSIQVEYRCETKMPVVSVLSGVCLGKPTSYSVLEPQNNNNSNHNSNRLSQRQWSSAEYTQLSPSNNTNNNNFSPEILEMIDNEDSSKLEQYSVNDVKELAERNQQLIGEVFRLSQRANTVEKLLRTSLLSSLPRSSSHSNNNDIHQQRVQEQMDLVNNELIFLLNESEKENNDGNTSMYTLVGSESILHQTENLFDSQNNNNNNNKSVLYSFSGSSSPSFSPSPRYGNQRTSRLDPIKNNNNEEKLRQTTNNRFLFSSPSVQDSLKRPRDTENEENNNNNHIQSVESEPFSAVSNNNNNNNNNDNQYTIPAGLEVDTIEEGVTQLIQRVLEKNTIHLQHTDSLLSKNFLALVERNRHNLLLSHPTDGEAPLTAGQQVPLALIELCTAQTVQLAEQARQYIELEKWHSGESERRRWEEAQLTLMQTVEELKELFEGPVNTVSDVLTTQVREIQQMAREEAHLEEECGWCEKLVYLLQHANANNITVQQLLQASRDREKYYAAQRENKLNRKMLKIRKLQEKVTEEKRNINKMMHNNK</sequence>
<keyword evidence="4" id="KW-1185">Reference proteome</keyword>
<feature type="compositionally biased region" description="Low complexity" evidence="2">
    <location>
        <begin position="372"/>
        <end position="382"/>
    </location>
</feature>
<feature type="compositionally biased region" description="Low complexity" evidence="2">
    <location>
        <begin position="276"/>
        <end position="301"/>
    </location>
</feature>
<feature type="region of interest" description="Disordered" evidence="2">
    <location>
        <begin position="272"/>
        <end position="385"/>
    </location>
</feature>
<protein>
    <submittedName>
        <fullName evidence="3">Uncharacterized protein</fullName>
    </submittedName>
</protein>
<keyword evidence="1" id="KW-0175">Coiled coil</keyword>
<feature type="compositionally biased region" description="Polar residues" evidence="2">
    <location>
        <begin position="124"/>
        <end position="141"/>
    </location>
</feature>
<dbReference type="VEuPathDB" id="TriTrypDB:ADEAN_000940900"/>
<proteinExistence type="predicted"/>
<feature type="compositionally biased region" description="Basic and acidic residues" evidence="2">
    <location>
        <begin position="309"/>
        <end position="324"/>
    </location>
</feature>
<dbReference type="GO" id="GO:0005654">
    <property type="term" value="C:nucleoplasm"/>
    <property type="evidence" value="ECO:0007669"/>
    <property type="project" value="TreeGrafter"/>
</dbReference>
<feature type="compositionally biased region" description="Polar residues" evidence="2">
    <location>
        <begin position="325"/>
        <end position="340"/>
    </location>
</feature>
<gene>
    <name evidence="3" type="ORF">ADEAN_000940900</name>
</gene>
<reference evidence="3 4" key="1">
    <citation type="submission" date="2020-08" db="EMBL/GenBank/DDBJ databases">
        <authorList>
            <person name="Newling K."/>
            <person name="Davey J."/>
            <person name="Forrester S."/>
        </authorList>
    </citation>
    <scope>NUCLEOTIDE SEQUENCE [LARGE SCALE GENOMIC DNA]</scope>
    <source>
        <strain evidence="4">Crithidia deanei Carvalho (ATCC PRA-265)</strain>
    </source>
</reference>